<dbReference type="Proteomes" id="UP001392437">
    <property type="component" value="Unassembled WGS sequence"/>
</dbReference>
<comment type="caution">
    <text evidence="2">The sequence shown here is derived from an EMBL/GenBank/DDBJ whole genome shotgun (WGS) entry which is preliminary data.</text>
</comment>
<sequence length="376" mass="41226">MVEEVAATWCSKILNGAPVTDVEIVSASHGSSSSLVVQLAYADDSDTITATSSDGTAATPPTRPRRIFFKGGLNPDLAALGPLLQATYRREAEFYHHLAPRLLATGQRLARPHYAGVDTTTGQGIVVLEDLAARGCSFGRPQDAWPAARVRAGVEQLAILHAKTWEGRPACPDDSSTQWCRGLGPLGGFLRPILQELIKPEPFAAVAARNIGGPDGGRFADHLDVLLDRERIVAAFEALWKAADGEDHSSFRCVVHGDTHVVNTFTTAEGEPGFLDWQTVSRGNGFHDLAYFVSSALAIEDRRVHEQDLVRAYIEALQAQGGPRVEWEDAWFQYRRHLLHGYVLCLAQPSMQPQDYIWALTERFLTAILDHKVLTL</sequence>
<accession>A0AAW0QUT0</accession>
<dbReference type="Pfam" id="PF02958">
    <property type="entry name" value="EcKL"/>
    <property type="match status" value="1"/>
</dbReference>
<dbReference type="InterPro" id="IPR015897">
    <property type="entry name" value="CHK_kinase-like"/>
</dbReference>
<reference evidence="2 3" key="1">
    <citation type="submission" date="2023-01" db="EMBL/GenBank/DDBJ databases">
        <title>Analysis of 21 Apiospora genomes using comparative genomics revels a genus with tremendous synthesis potential of carbohydrate active enzymes and secondary metabolites.</title>
        <authorList>
            <person name="Sorensen T."/>
        </authorList>
    </citation>
    <scope>NUCLEOTIDE SEQUENCE [LARGE SCALE GENOMIC DNA]</scope>
    <source>
        <strain evidence="2 3">CBS 117206</strain>
    </source>
</reference>
<proteinExistence type="predicted"/>
<dbReference type="InterPro" id="IPR011009">
    <property type="entry name" value="Kinase-like_dom_sf"/>
</dbReference>
<protein>
    <recommendedName>
        <fullName evidence="1">CHK kinase-like domain-containing protein</fullName>
    </recommendedName>
</protein>
<feature type="domain" description="CHK kinase-like" evidence="1">
    <location>
        <begin position="126"/>
        <end position="323"/>
    </location>
</feature>
<evidence type="ECO:0000313" key="3">
    <source>
        <dbReference type="Proteomes" id="UP001392437"/>
    </source>
</evidence>
<organism evidence="2 3">
    <name type="scientific">Apiospora kogelbergensis</name>
    <dbReference type="NCBI Taxonomy" id="1337665"/>
    <lineage>
        <taxon>Eukaryota</taxon>
        <taxon>Fungi</taxon>
        <taxon>Dikarya</taxon>
        <taxon>Ascomycota</taxon>
        <taxon>Pezizomycotina</taxon>
        <taxon>Sordariomycetes</taxon>
        <taxon>Xylariomycetidae</taxon>
        <taxon>Amphisphaeriales</taxon>
        <taxon>Apiosporaceae</taxon>
        <taxon>Apiospora</taxon>
    </lineage>
</organism>
<dbReference type="PANTHER" id="PTHR11012:SF30">
    <property type="entry name" value="PROTEIN KINASE-LIKE DOMAIN-CONTAINING"/>
    <property type="match status" value="1"/>
</dbReference>
<evidence type="ECO:0000259" key="1">
    <source>
        <dbReference type="SMART" id="SM00587"/>
    </source>
</evidence>
<dbReference type="InterPro" id="IPR004119">
    <property type="entry name" value="EcKL"/>
</dbReference>
<dbReference type="SMART" id="SM00587">
    <property type="entry name" value="CHK"/>
    <property type="match status" value="1"/>
</dbReference>
<dbReference type="Gene3D" id="3.90.1200.10">
    <property type="match status" value="1"/>
</dbReference>
<evidence type="ECO:0000313" key="2">
    <source>
        <dbReference type="EMBL" id="KAK8105570.1"/>
    </source>
</evidence>
<keyword evidence="3" id="KW-1185">Reference proteome</keyword>
<dbReference type="PANTHER" id="PTHR11012">
    <property type="entry name" value="PROTEIN KINASE-LIKE DOMAIN-CONTAINING"/>
    <property type="match status" value="1"/>
</dbReference>
<gene>
    <name evidence="2" type="ORF">PG999_008929</name>
</gene>
<dbReference type="EMBL" id="JAQQWP010000008">
    <property type="protein sequence ID" value="KAK8105570.1"/>
    <property type="molecule type" value="Genomic_DNA"/>
</dbReference>
<dbReference type="SUPFAM" id="SSF56112">
    <property type="entry name" value="Protein kinase-like (PK-like)"/>
    <property type="match status" value="1"/>
</dbReference>
<name>A0AAW0QUT0_9PEZI</name>
<dbReference type="AlphaFoldDB" id="A0AAW0QUT0"/>